<evidence type="ECO:0000313" key="2">
    <source>
        <dbReference type="EMBL" id="KAF4626906.1"/>
    </source>
</evidence>
<dbReference type="AlphaFoldDB" id="A0A8H4VY76"/>
<evidence type="ECO:0000256" key="1">
    <source>
        <dbReference type="SAM" id="MobiDB-lite"/>
    </source>
</evidence>
<reference evidence="2 3" key="1">
    <citation type="submission" date="2020-03" db="EMBL/GenBank/DDBJ databases">
        <title>Draft Genome Sequence of Cudoniella acicularis.</title>
        <authorList>
            <person name="Buettner E."/>
            <person name="Kellner H."/>
        </authorList>
    </citation>
    <scope>NUCLEOTIDE SEQUENCE [LARGE SCALE GENOMIC DNA]</scope>
    <source>
        <strain evidence="2 3">DSM 108380</strain>
    </source>
</reference>
<name>A0A8H4VY76_9HELO</name>
<protein>
    <submittedName>
        <fullName evidence="2">Uncharacterized protein</fullName>
    </submittedName>
</protein>
<feature type="compositionally biased region" description="Basic and acidic residues" evidence="1">
    <location>
        <begin position="43"/>
        <end position="57"/>
    </location>
</feature>
<sequence length="145" mass="15751">MAPAGPSADPGMGGQYQSEPGMGDTTGKKKRARAAPRQPKVGDLCERPRKETDDMRKGPKNPGENMFSAVNPQIIQPQTREQQLPSPGLPSEPFQAIQPKEREPSVEAKEVAPNEPHPASQELQEPPKEPREEPKPAEPNPPPNA</sequence>
<feature type="compositionally biased region" description="Polar residues" evidence="1">
    <location>
        <begin position="68"/>
        <end position="85"/>
    </location>
</feature>
<accession>A0A8H4VY76</accession>
<dbReference type="Proteomes" id="UP000566819">
    <property type="component" value="Unassembled WGS sequence"/>
</dbReference>
<organism evidence="2 3">
    <name type="scientific">Cudoniella acicularis</name>
    <dbReference type="NCBI Taxonomy" id="354080"/>
    <lineage>
        <taxon>Eukaryota</taxon>
        <taxon>Fungi</taxon>
        <taxon>Dikarya</taxon>
        <taxon>Ascomycota</taxon>
        <taxon>Pezizomycotina</taxon>
        <taxon>Leotiomycetes</taxon>
        <taxon>Helotiales</taxon>
        <taxon>Tricladiaceae</taxon>
        <taxon>Cudoniella</taxon>
    </lineage>
</organism>
<proteinExistence type="predicted"/>
<comment type="caution">
    <text evidence="2">The sequence shown here is derived from an EMBL/GenBank/DDBJ whole genome shotgun (WGS) entry which is preliminary data.</text>
</comment>
<keyword evidence="3" id="KW-1185">Reference proteome</keyword>
<feature type="compositionally biased region" description="Basic and acidic residues" evidence="1">
    <location>
        <begin position="99"/>
        <end position="112"/>
    </location>
</feature>
<dbReference type="EMBL" id="JAAMPI010001063">
    <property type="protein sequence ID" value="KAF4626906.1"/>
    <property type="molecule type" value="Genomic_DNA"/>
</dbReference>
<feature type="region of interest" description="Disordered" evidence="1">
    <location>
        <begin position="1"/>
        <end position="145"/>
    </location>
</feature>
<gene>
    <name evidence="2" type="ORF">G7Y89_g11254</name>
</gene>
<feature type="compositionally biased region" description="Basic and acidic residues" evidence="1">
    <location>
        <begin position="125"/>
        <end position="136"/>
    </location>
</feature>
<dbReference type="OrthoDB" id="5371646at2759"/>
<evidence type="ECO:0000313" key="3">
    <source>
        <dbReference type="Proteomes" id="UP000566819"/>
    </source>
</evidence>